<dbReference type="Proteomes" id="UP001164390">
    <property type="component" value="Chromosome"/>
</dbReference>
<dbReference type="PROSITE" id="PS51257">
    <property type="entry name" value="PROKAR_LIPOPROTEIN"/>
    <property type="match status" value="1"/>
</dbReference>
<evidence type="ECO:0000256" key="1">
    <source>
        <dbReference type="ARBA" id="ARBA00004196"/>
    </source>
</evidence>
<name>A0AA46TEZ5_9ACTN</name>
<dbReference type="KEGG" id="sgrg:L0C25_15075"/>
<dbReference type="PANTHER" id="PTHR39192">
    <property type="entry name" value="IRON UPTAKE SYSTEM COMPONENT EFEO"/>
    <property type="match status" value="1"/>
</dbReference>
<dbReference type="InterPro" id="IPR034981">
    <property type="entry name" value="Imelysin-like_EfeO/Algp7"/>
</dbReference>
<protein>
    <submittedName>
        <fullName evidence="6">PbrT family lead (Pb2+) uptake porter</fullName>
    </submittedName>
</protein>
<comment type="subcellular location">
    <subcellularLocation>
        <location evidence="1">Cell envelope</location>
    </subcellularLocation>
</comment>
<keyword evidence="3 4" id="KW-0732">Signal</keyword>
<dbReference type="InterPro" id="IPR053377">
    <property type="entry name" value="Iron_uptake_EfeM/EfeO"/>
</dbReference>
<evidence type="ECO:0000256" key="3">
    <source>
        <dbReference type="ARBA" id="ARBA00022729"/>
    </source>
</evidence>
<dbReference type="InterPro" id="IPR038352">
    <property type="entry name" value="Imelysin_sf"/>
</dbReference>
<dbReference type="Gene3D" id="1.20.1420.20">
    <property type="entry name" value="M75 peptidase, HXXE motif"/>
    <property type="match status" value="1"/>
</dbReference>
<proteinExistence type="inferred from homology"/>
<dbReference type="Pfam" id="PF09375">
    <property type="entry name" value="Peptidase_M75"/>
    <property type="match status" value="1"/>
</dbReference>
<dbReference type="NCBIfam" id="NF041757">
    <property type="entry name" value="EfeO"/>
    <property type="match status" value="1"/>
</dbReference>
<reference evidence="6" key="1">
    <citation type="submission" date="2022-01" db="EMBL/GenBank/DDBJ databases">
        <title>Nocardioidaceae gen. sp. A5X3R13.</title>
        <authorList>
            <person name="Lopez Marin M.A."/>
            <person name="Uhlik O."/>
        </authorList>
    </citation>
    <scope>NUCLEOTIDE SEQUENCE</scope>
    <source>
        <strain evidence="6">A5X3R13</strain>
    </source>
</reference>
<sequence length="384" mass="40883">MTPPHVRATLGAAACLPLLLGAVACATDSEVEGSGGENGAIDVTASDDSCSLSRTDLDAGPNTFNVTNDGSRVTEFYVYAEGDRIMGEVENIGPGLSRKLVVDLPADGYEGACKPGMVGDGIRADIDVSGEPAKDLSDSAELKQAADSYERYVQSQTGALVEKTDDFVAAVKAGDVDKAKALFPVARTYWERIEPVAEKFGDLDPAVDEREPDVEPGSEFTGYHRIEKQLWVAGDTKGMGPIADQLQTDIDEIVRLAAESPLTALELAQGSKNLLDEVATGKITGEEDEFSHTDLWDFKANIEGSKAAIAAIRPVLEEQDPDLVALLDERTAALETELNQYQNADGTWKSYDELSKAQIKRLSDAVAAVSEPISQVAGVVSESV</sequence>
<dbReference type="EMBL" id="CP094970">
    <property type="protein sequence ID" value="UYM03861.1"/>
    <property type="molecule type" value="Genomic_DNA"/>
</dbReference>
<dbReference type="PANTHER" id="PTHR39192:SF1">
    <property type="entry name" value="IRON UPTAKE SYSTEM COMPONENT EFEO"/>
    <property type="match status" value="1"/>
</dbReference>
<dbReference type="CDD" id="cd14656">
    <property type="entry name" value="Imelysin-like_EfeO"/>
    <property type="match status" value="1"/>
</dbReference>
<accession>A0AA46TEZ5</accession>
<dbReference type="InterPro" id="IPR018976">
    <property type="entry name" value="Imelysin-like"/>
</dbReference>
<evidence type="ECO:0000256" key="2">
    <source>
        <dbReference type="ARBA" id="ARBA00005989"/>
    </source>
</evidence>
<comment type="similarity">
    <text evidence="2">Belongs to the EfeM/EfeO family.</text>
</comment>
<dbReference type="AlphaFoldDB" id="A0AA46TEZ5"/>
<dbReference type="RefSeq" id="WP_271632503.1">
    <property type="nucleotide sequence ID" value="NZ_CP094970.1"/>
</dbReference>
<evidence type="ECO:0000256" key="4">
    <source>
        <dbReference type="SAM" id="SignalP"/>
    </source>
</evidence>
<evidence type="ECO:0000313" key="7">
    <source>
        <dbReference type="Proteomes" id="UP001164390"/>
    </source>
</evidence>
<dbReference type="GO" id="GO:0030313">
    <property type="term" value="C:cell envelope"/>
    <property type="evidence" value="ECO:0007669"/>
    <property type="project" value="UniProtKB-SubCell"/>
</dbReference>
<evidence type="ECO:0000259" key="5">
    <source>
        <dbReference type="Pfam" id="PF09375"/>
    </source>
</evidence>
<evidence type="ECO:0000313" key="6">
    <source>
        <dbReference type="EMBL" id="UYM03861.1"/>
    </source>
</evidence>
<keyword evidence="7" id="KW-1185">Reference proteome</keyword>
<dbReference type="InterPro" id="IPR050894">
    <property type="entry name" value="EfeM/EfeO_iron_uptake"/>
</dbReference>
<feature type="chain" id="PRO_5041277145" evidence="4">
    <location>
        <begin position="27"/>
        <end position="384"/>
    </location>
</feature>
<organism evidence="6 7">
    <name type="scientific">Solicola gregarius</name>
    <dbReference type="NCBI Taxonomy" id="2908642"/>
    <lineage>
        <taxon>Bacteria</taxon>
        <taxon>Bacillati</taxon>
        <taxon>Actinomycetota</taxon>
        <taxon>Actinomycetes</taxon>
        <taxon>Propionibacteriales</taxon>
        <taxon>Nocardioidaceae</taxon>
        <taxon>Solicola</taxon>
    </lineage>
</organism>
<gene>
    <name evidence="6" type="ORF">L0C25_15075</name>
</gene>
<feature type="signal peptide" evidence="4">
    <location>
        <begin position="1"/>
        <end position="26"/>
    </location>
</feature>
<feature type="domain" description="Imelysin-like" evidence="5">
    <location>
        <begin position="146"/>
        <end position="376"/>
    </location>
</feature>